<dbReference type="SUPFAM" id="SSF51197">
    <property type="entry name" value="Clavaminate synthase-like"/>
    <property type="match status" value="1"/>
</dbReference>
<gene>
    <name evidence="2" type="ORF">M0638_07525</name>
</gene>
<dbReference type="GO" id="GO:0005506">
    <property type="term" value="F:iron ion binding"/>
    <property type="evidence" value="ECO:0007669"/>
    <property type="project" value="UniProtKB-ARBA"/>
</dbReference>
<dbReference type="Proteomes" id="UP001139516">
    <property type="component" value="Unassembled WGS sequence"/>
</dbReference>
<dbReference type="Pfam" id="PF05721">
    <property type="entry name" value="PhyH"/>
    <property type="match status" value="1"/>
</dbReference>
<keyword evidence="2" id="KW-0560">Oxidoreductase</keyword>
<evidence type="ECO:0000256" key="1">
    <source>
        <dbReference type="ARBA" id="ARBA00001954"/>
    </source>
</evidence>
<evidence type="ECO:0000313" key="3">
    <source>
        <dbReference type="Proteomes" id="UP001139516"/>
    </source>
</evidence>
<dbReference type="GO" id="GO:0016706">
    <property type="term" value="F:2-oxoglutarate-dependent dioxygenase activity"/>
    <property type="evidence" value="ECO:0007669"/>
    <property type="project" value="UniProtKB-ARBA"/>
</dbReference>
<dbReference type="AlphaFoldDB" id="A0A9X1Y6V6"/>
<protein>
    <submittedName>
        <fullName evidence="2">Phytanoyl-CoA dioxygenase family protein</fullName>
    </submittedName>
</protein>
<sequence length="275" mass="30884">MPGSLTDEQVEHFRREGWLCPFDAIGPDEAAANLAALDSYDGRLGPDATLRLKIKAQVVAPWMTALARNPRILDAVESLIGPDILLFGTSVFAKKARDVRFVSWHQDSAYYGLDPHEEVTAWVALTPSTVANGCLRVLPRSHRMADFRHEETYDPENLLARGQTIRDIDESQAVDMELQAGQFSLHHERTAHCSAPNPSDQRRVGVAFFYMPAHTRSTLGRRGALLVRGEDRHGHWDRDPEPRMDLDPVCLDYLDRMWAGYRDTGVKQAAEKGLV</sequence>
<reference evidence="2" key="1">
    <citation type="submission" date="2022-04" db="EMBL/GenBank/DDBJ databases">
        <title>Roseomonas acroporae sp. nov., isolated from coral Acropora digitifera.</title>
        <authorList>
            <person name="Sun H."/>
        </authorList>
    </citation>
    <scope>NUCLEOTIDE SEQUENCE</scope>
    <source>
        <strain evidence="2">NAR14</strain>
    </source>
</reference>
<comment type="cofactor">
    <cofactor evidence="1">
        <name>Fe(2+)</name>
        <dbReference type="ChEBI" id="CHEBI:29033"/>
    </cofactor>
</comment>
<dbReference type="InterPro" id="IPR008775">
    <property type="entry name" value="Phytyl_CoA_dOase-like"/>
</dbReference>
<comment type="caution">
    <text evidence="2">The sequence shown here is derived from an EMBL/GenBank/DDBJ whole genome shotgun (WGS) entry which is preliminary data.</text>
</comment>
<dbReference type="PANTHER" id="PTHR20883">
    <property type="entry name" value="PHYTANOYL-COA DIOXYGENASE DOMAIN CONTAINING 1"/>
    <property type="match status" value="1"/>
</dbReference>
<keyword evidence="3" id="KW-1185">Reference proteome</keyword>
<dbReference type="Gene3D" id="2.60.120.620">
    <property type="entry name" value="q2cbj1_9rhob like domain"/>
    <property type="match status" value="1"/>
</dbReference>
<proteinExistence type="predicted"/>
<keyword evidence="2" id="KW-0223">Dioxygenase</keyword>
<accession>A0A9X1Y6V6</accession>
<dbReference type="EMBL" id="JALPRX010000027">
    <property type="protein sequence ID" value="MCK8784225.1"/>
    <property type="molecule type" value="Genomic_DNA"/>
</dbReference>
<dbReference type="RefSeq" id="WP_248666350.1">
    <property type="nucleotide sequence ID" value="NZ_JALPRX010000027.1"/>
</dbReference>
<organism evidence="2 3">
    <name type="scientific">Roseomonas acroporae</name>
    <dbReference type="NCBI Taxonomy" id="2937791"/>
    <lineage>
        <taxon>Bacteria</taxon>
        <taxon>Pseudomonadati</taxon>
        <taxon>Pseudomonadota</taxon>
        <taxon>Alphaproteobacteria</taxon>
        <taxon>Acetobacterales</taxon>
        <taxon>Roseomonadaceae</taxon>
        <taxon>Roseomonas</taxon>
    </lineage>
</organism>
<evidence type="ECO:0000313" key="2">
    <source>
        <dbReference type="EMBL" id="MCK8784225.1"/>
    </source>
</evidence>
<name>A0A9X1Y6V6_9PROT</name>
<dbReference type="PANTHER" id="PTHR20883:SF48">
    <property type="entry name" value="ECTOINE DIOXYGENASE"/>
    <property type="match status" value="1"/>
</dbReference>